<reference evidence="2" key="2">
    <citation type="submission" date="2015-01" db="EMBL/GenBank/DDBJ databases">
        <title>Evolutionary Origins and Diversification of the Mycorrhizal Mutualists.</title>
        <authorList>
            <consortium name="DOE Joint Genome Institute"/>
            <consortium name="Mycorrhizal Genomics Consortium"/>
            <person name="Kohler A."/>
            <person name="Kuo A."/>
            <person name="Nagy L.G."/>
            <person name="Floudas D."/>
            <person name="Copeland A."/>
            <person name="Barry K.W."/>
            <person name="Cichocki N."/>
            <person name="Veneault-Fourrey C."/>
            <person name="LaButti K."/>
            <person name="Lindquist E.A."/>
            <person name="Lipzen A."/>
            <person name="Lundell T."/>
            <person name="Morin E."/>
            <person name="Murat C."/>
            <person name="Riley R."/>
            <person name="Ohm R."/>
            <person name="Sun H."/>
            <person name="Tunlid A."/>
            <person name="Henrissat B."/>
            <person name="Grigoriev I.V."/>
            <person name="Hibbett D.S."/>
            <person name="Martin F."/>
        </authorList>
    </citation>
    <scope>NUCLEOTIDE SEQUENCE [LARGE SCALE GENOMIC DNA]</scope>
    <source>
        <strain evidence="2">MUT 4182</strain>
    </source>
</reference>
<accession>A0A0C3Q2B6</accession>
<sequence length="360" mass="37793">MHTPGIGLGTTWLVFVHPSYKTRRKQAYDQHYRFFCQLSNLTDLTLHALQPRNPPPARLFLNFLTLIPAFLVLGANAAAIPTPVHNSDLVPRCDACAGGPGVGNGIGSSIHTSADVDAALGVLTYDHLTFASDVVKVFAYGNGDVKVQVNSVLTIGAGVLAWSGAELAELTTALDAYITGTFSTEVSIFVKATIDVTVFTTSEAAYLKAFVTTCVQSDVQLATEVKADIVLIVKNAIVVANTTCVDLQARIHDKVSALVSVVNSLRLDAKVATGLAAAIIKATLTTLLQVVNAWIANDFGVLTGAAVGLLGIDVKTASDAATCKAIVAFLLNVNAKFNFVSAYGLDAALYAKVFSAVVAH</sequence>
<dbReference type="HOGENOM" id="CLU_769858_0_0_1"/>
<name>A0A0C3Q2B6_9AGAM</name>
<evidence type="ECO:0000313" key="2">
    <source>
        <dbReference type="Proteomes" id="UP000054248"/>
    </source>
</evidence>
<proteinExistence type="predicted"/>
<gene>
    <name evidence="1" type="ORF">M407DRAFT_216302</name>
</gene>
<keyword evidence="2" id="KW-1185">Reference proteome</keyword>
<dbReference type="OrthoDB" id="3235998at2759"/>
<reference evidence="1 2" key="1">
    <citation type="submission" date="2014-04" db="EMBL/GenBank/DDBJ databases">
        <authorList>
            <consortium name="DOE Joint Genome Institute"/>
            <person name="Kuo A."/>
            <person name="Girlanda M."/>
            <person name="Perotto S."/>
            <person name="Kohler A."/>
            <person name="Nagy L.G."/>
            <person name="Floudas D."/>
            <person name="Copeland A."/>
            <person name="Barry K.W."/>
            <person name="Cichocki N."/>
            <person name="Veneault-Fourrey C."/>
            <person name="LaButti K."/>
            <person name="Lindquist E.A."/>
            <person name="Lipzen A."/>
            <person name="Lundell T."/>
            <person name="Morin E."/>
            <person name="Murat C."/>
            <person name="Sun H."/>
            <person name="Tunlid A."/>
            <person name="Henrissat B."/>
            <person name="Grigoriev I.V."/>
            <person name="Hibbett D.S."/>
            <person name="Martin F."/>
            <person name="Nordberg H.P."/>
            <person name="Cantor M.N."/>
            <person name="Hua S.X."/>
        </authorList>
    </citation>
    <scope>NUCLEOTIDE SEQUENCE [LARGE SCALE GENOMIC DNA]</scope>
    <source>
        <strain evidence="1 2">MUT 4182</strain>
    </source>
</reference>
<evidence type="ECO:0000313" key="1">
    <source>
        <dbReference type="EMBL" id="KIO22560.1"/>
    </source>
</evidence>
<protein>
    <submittedName>
        <fullName evidence="1">Uncharacterized protein</fullName>
    </submittedName>
</protein>
<dbReference type="AlphaFoldDB" id="A0A0C3Q2B6"/>
<dbReference type="EMBL" id="KN823107">
    <property type="protein sequence ID" value="KIO22560.1"/>
    <property type="molecule type" value="Genomic_DNA"/>
</dbReference>
<dbReference type="Proteomes" id="UP000054248">
    <property type="component" value="Unassembled WGS sequence"/>
</dbReference>
<organism evidence="1 2">
    <name type="scientific">Tulasnella calospora MUT 4182</name>
    <dbReference type="NCBI Taxonomy" id="1051891"/>
    <lineage>
        <taxon>Eukaryota</taxon>
        <taxon>Fungi</taxon>
        <taxon>Dikarya</taxon>
        <taxon>Basidiomycota</taxon>
        <taxon>Agaricomycotina</taxon>
        <taxon>Agaricomycetes</taxon>
        <taxon>Cantharellales</taxon>
        <taxon>Tulasnellaceae</taxon>
        <taxon>Tulasnella</taxon>
    </lineage>
</organism>